<feature type="domain" description="LNR" evidence="6">
    <location>
        <begin position="364"/>
        <end position="402"/>
    </location>
</feature>
<dbReference type="PANTHER" id="PTHR44826">
    <property type="entry name" value="SPORE COAT PROTEIN SP85"/>
    <property type="match status" value="1"/>
</dbReference>
<feature type="domain" description="LNR" evidence="6">
    <location>
        <begin position="319"/>
        <end position="362"/>
    </location>
</feature>
<feature type="transmembrane region" description="Helical" evidence="5">
    <location>
        <begin position="205"/>
        <end position="225"/>
    </location>
</feature>
<dbReference type="PANTHER" id="PTHR44826:SF8">
    <property type="entry name" value="WSC DOMAIN-CONTAINING PROTEIN"/>
    <property type="match status" value="1"/>
</dbReference>
<evidence type="ECO:0000259" key="6">
    <source>
        <dbReference type="SMART" id="SM00004"/>
    </source>
</evidence>
<accession>A0AAD3D5K3</accession>
<dbReference type="SMART" id="SM00004">
    <property type="entry name" value="NL"/>
    <property type="match status" value="2"/>
</dbReference>
<feature type="transmembrane region" description="Helical" evidence="5">
    <location>
        <begin position="231"/>
        <end position="252"/>
    </location>
</feature>
<evidence type="ECO:0000256" key="1">
    <source>
        <dbReference type="ARBA" id="ARBA00022737"/>
    </source>
</evidence>
<dbReference type="EMBL" id="BLLK01000052">
    <property type="protein sequence ID" value="GFH56459.1"/>
    <property type="molecule type" value="Genomic_DNA"/>
</dbReference>
<feature type="transmembrane region" description="Helical" evidence="5">
    <location>
        <begin position="103"/>
        <end position="125"/>
    </location>
</feature>
<proteinExistence type="predicted"/>
<keyword evidence="8" id="KW-1185">Reference proteome</keyword>
<gene>
    <name evidence="7" type="ORF">CTEN210_12935</name>
</gene>
<keyword evidence="5" id="KW-0812">Transmembrane</keyword>
<evidence type="ECO:0000256" key="2">
    <source>
        <dbReference type="ARBA" id="ARBA00023157"/>
    </source>
</evidence>
<feature type="compositionally biased region" description="Polar residues" evidence="4">
    <location>
        <begin position="1058"/>
        <end position="1070"/>
    </location>
</feature>
<dbReference type="InterPro" id="IPR000800">
    <property type="entry name" value="Notch_dom"/>
</dbReference>
<feature type="compositionally biased region" description="Polar residues" evidence="4">
    <location>
        <begin position="500"/>
        <end position="517"/>
    </location>
</feature>
<feature type="transmembrane region" description="Helical" evidence="5">
    <location>
        <begin position="293"/>
        <end position="312"/>
    </location>
</feature>
<dbReference type="Gene3D" id="3.30.300.320">
    <property type="match status" value="1"/>
</dbReference>
<reference evidence="7 8" key="1">
    <citation type="journal article" date="2021" name="Sci. Rep.">
        <title>The genome of the diatom Chaetoceros tenuissimus carries an ancient integrated fragment of an extant virus.</title>
        <authorList>
            <person name="Hongo Y."/>
            <person name="Kimura K."/>
            <person name="Takaki Y."/>
            <person name="Yoshida Y."/>
            <person name="Baba S."/>
            <person name="Kobayashi G."/>
            <person name="Nagasaki K."/>
            <person name="Hano T."/>
            <person name="Tomaru Y."/>
        </authorList>
    </citation>
    <scope>NUCLEOTIDE SEQUENCE [LARGE SCALE GENOMIC DNA]</scope>
    <source>
        <strain evidence="7 8">NIES-3715</strain>
    </source>
</reference>
<comment type="caution">
    <text evidence="7">The sequence shown here is derived from an EMBL/GenBank/DDBJ whole genome shotgun (WGS) entry which is preliminary data.</text>
</comment>
<evidence type="ECO:0000313" key="8">
    <source>
        <dbReference type="Proteomes" id="UP001054902"/>
    </source>
</evidence>
<keyword evidence="5" id="KW-0472">Membrane</keyword>
<feature type="compositionally biased region" description="Low complexity" evidence="4">
    <location>
        <begin position="1083"/>
        <end position="1121"/>
    </location>
</feature>
<keyword evidence="3" id="KW-0325">Glycoprotein</keyword>
<feature type="compositionally biased region" description="Polar residues" evidence="4">
    <location>
        <begin position="406"/>
        <end position="430"/>
    </location>
</feature>
<feature type="region of interest" description="Disordered" evidence="4">
    <location>
        <begin position="406"/>
        <end position="517"/>
    </location>
</feature>
<evidence type="ECO:0000256" key="3">
    <source>
        <dbReference type="ARBA" id="ARBA00023180"/>
    </source>
</evidence>
<feature type="region of interest" description="Disordered" evidence="4">
    <location>
        <begin position="1057"/>
        <end position="1210"/>
    </location>
</feature>
<evidence type="ECO:0000256" key="5">
    <source>
        <dbReference type="SAM" id="Phobius"/>
    </source>
</evidence>
<name>A0AAD3D5K3_9STRA</name>
<organism evidence="7 8">
    <name type="scientific">Chaetoceros tenuissimus</name>
    <dbReference type="NCBI Taxonomy" id="426638"/>
    <lineage>
        <taxon>Eukaryota</taxon>
        <taxon>Sar</taxon>
        <taxon>Stramenopiles</taxon>
        <taxon>Ochrophyta</taxon>
        <taxon>Bacillariophyta</taxon>
        <taxon>Coscinodiscophyceae</taxon>
        <taxon>Chaetocerotophycidae</taxon>
        <taxon>Chaetocerotales</taxon>
        <taxon>Chaetocerotaceae</taxon>
        <taxon>Chaetoceros</taxon>
    </lineage>
</organism>
<feature type="compositionally biased region" description="Polar residues" evidence="4">
    <location>
        <begin position="1133"/>
        <end position="1160"/>
    </location>
</feature>
<feature type="compositionally biased region" description="Polar residues" evidence="4">
    <location>
        <begin position="439"/>
        <end position="449"/>
    </location>
</feature>
<dbReference type="InterPro" id="IPR051860">
    <property type="entry name" value="Plasmodium_CSP_Invasion"/>
</dbReference>
<dbReference type="Proteomes" id="UP001054902">
    <property type="component" value="Unassembled WGS sequence"/>
</dbReference>
<evidence type="ECO:0000256" key="4">
    <source>
        <dbReference type="SAM" id="MobiDB-lite"/>
    </source>
</evidence>
<feature type="compositionally biased region" description="Low complexity" evidence="4">
    <location>
        <begin position="1161"/>
        <end position="1207"/>
    </location>
</feature>
<keyword evidence="2" id="KW-1015">Disulfide bond</keyword>
<protein>
    <recommendedName>
        <fullName evidence="6">LNR domain-containing protein</fullName>
    </recommendedName>
</protein>
<evidence type="ECO:0000313" key="7">
    <source>
        <dbReference type="EMBL" id="GFH56459.1"/>
    </source>
</evidence>
<feature type="compositionally biased region" description="Low complexity" evidence="4">
    <location>
        <begin position="464"/>
        <end position="497"/>
    </location>
</feature>
<sequence length="1370" mass="149373">MQELDSEPQQRAEDDLSVFQGLLEQHTLDMKEYFKEENEKMKRRLKAKNKRVKGKTGEERESFVVKSRGLENTNEIDRSTMMDNPSHQDDTYALMMVSSDGFVWHWILGFLVFATQFGLGVLTIYTQLKTSEKHTFLQVPIHTDIEVSILQVFSIFIEVYSQEDIFNAIGLLLNSRRIPLERLRAGDSTEEVRVSFMMHVLLPNVFNFLQGTSVLIASFIVILQGTEFIELMRAVTALFVISSLDDIVFSMARRGFFGRKVLLLTVAAANVDLSVEDEENHEKSSNDGALRTSLLHTIVLFMISFWAVVLYLQSGGFFAKQKYPECEDVVLSFKEDWRLLENGICNIALNHPECGFDGNDCVKFNRAYPGCVVENIYLLGNGICNGYPYDSAECKFDGGDCSFESNSPSMDSNDELSMNPSLQLSHSPLTIPTKEPVSNMPSVKESQLPSEDPEVPSTFTSMRPSHLPSFLPSSQPSLSNPSSNMPSPSGQQSQFPSVFHSDQPSQVSSKEPSHNPSASLITCIASIVDIQYEDKTDNQFMTCETPNGNSYKVKAVDNDFIKKNFGSGRLMSGEVEVMFEADAIIDESTAEIISNSPPALAKKTKKNDNNSNGRKLQTVANCGTYLGGSCTGTRTVLVVRVIAADKSTTASESQLAESIFDNPNDALNLQSWYKQCSYNQLDFIPAEGNGINGGVTTVSVQSSSTDGDSVMNNDIFVALNTKFNVSSPKQIANHVMYCLPAGTMSGIAYANINHWRSVYSDNWCTFVSAQVREVGHNLMLANSKDTAAIGSSATYGDQSGMMGFSYSSDDGPRQCFNAPKNWQLGWFDDKQISVSFEGWEGNLVGLSEISNAAEEDMVIAKVDLNESYYVSFNRKTGINSGTIEGGNQVLVHKRASRFGYGESDILAYLNSGGTYTSPDTNFFVTVNNIDLASNPARANVKILRSDNPPPCFAGTASVSITPDNYTGETSWDIRDYANNVLATSGSTGVSNILLADGYYTFSMYDSYGDGICCAHGNGSYTFQIGSAVVKTGGEFGSQESTQFGICSNVLPTAAPANELSSNIPSEQPAQFPSRDSERPSTYSSMRPSNLSSLLPSPQPSLLLSNLPSASSISSSQSPSKVPSEDPSILHSMEPSNYASLSPSCIPSNQPSQAYSKDPSLSPSAKPTKNPTSSPTTSPTTSPTLTPTMAPTSSPTAVPTKSPTLAPTPFAPTPCVDDPSHTFIAPWNPDPVQDCEYIAKKICIRGEKFCDTSSESFISNQRYKCCATCSLYDSECVDCTDTIGTPITLKWDPTGSTKRECSWLTGTNKAIRQANYCLGDGSTYDVSDSCCASCNPSSSPTETPTFYPIETPTFLPTETPTFPPTETPTNL</sequence>
<keyword evidence="1" id="KW-0677">Repeat</keyword>
<keyword evidence="5" id="KW-1133">Transmembrane helix</keyword>